<keyword evidence="3" id="KW-1185">Reference proteome</keyword>
<feature type="domain" description="TfoX N-terminal" evidence="1">
    <location>
        <begin position="21"/>
        <end position="102"/>
    </location>
</feature>
<evidence type="ECO:0000313" key="3">
    <source>
        <dbReference type="Proteomes" id="UP001596087"/>
    </source>
</evidence>
<name>A0ABW0BG21_9ACTN</name>
<dbReference type="Gene3D" id="3.30.1460.30">
    <property type="entry name" value="YgaC/TfoX-N like chaperone"/>
    <property type="match status" value="1"/>
</dbReference>
<gene>
    <name evidence="2" type="ORF">ACFPGP_05660</name>
</gene>
<proteinExistence type="predicted"/>
<accession>A0ABW0BG21</accession>
<organism evidence="2 3">
    <name type="scientific">Nocardioides taihuensis</name>
    <dbReference type="NCBI Taxonomy" id="1835606"/>
    <lineage>
        <taxon>Bacteria</taxon>
        <taxon>Bacillati</taxon>
        <taxon>Actinomycetota</taxon>
        <taxon>Actinomycetes</taxon>
        <taxon>Propionibacteriales</taxon>
        <taxon>Nocardioidaceae</taxon>
        <taxon>Nocardioides</taxon>
    </lineage>
</organism>
<dbReference type="Pfam" id="PF04993">
    <property type="entry name" value="TfoX_N"/>
    <property type="match status" value="1"/>
</dbReference>
<dbReference type="Proteomes" id="UP001596087">
    <property type="component" value="Unassembled WGS sequence"/>
</dbReference>
<comment type="caution">
    <text evidence="2">The sequence shown here is derived from an EMBL/GenBank/DDBJ whole genome shotgun (WGS) entry which is preliminary data.</text>
</comment>
<dbReference type="EMBL" id="JBHSKD010000004">
    <property type="protein sequence ID" value="MFC5176150.1"/>
    <property type="molecule type" value="Genomic_DNA"/>
</dbReference>
<sequence length="120" mass="12634">MAYDEGLAARVREVLGAREPAFEERRMFGGLAFVTGAGMPCGCVGDDLLVRVGKAGFAAAMERGAHEMDMTGRVMRSMAVVPAGLVASDDDLATWVETGLAALRTDPPGARRPGKRPQPS</sequence>
<dbReference type="RefSeq" id="WP_378588031.1">
    <property type="nucleotide sequence ID" value="NZ_JBHSKD010000004.1"/>
</dbReference>
<evidence type="ECO:0000259" key="1">
    <source>
        <dbReference type="Pfam" id="PF04993"/>
    </source>
</evidence>
<dbReference type="InterPro" id="IPR007076">
    <property type="entry name" value="TfoX_N"/>
</dbReference>
<evidence type="ECO:0000313" key="2">
    <source>
        <dbReference type="EMBL" id="MFC5176150.1"/>
    </source>
</evidence>
<reference evidence="3" key="1">
    <citation type="journal article" date="2019" name="Int. J. Syst. Evol. Microbiol.">
        <title>The Global Catalogue of Microorganisms (GCM) 10K type strain sequencing project: providing services to taxonomists for standard genome sequencing and annotation.</title>
        <authorList>
            <consortium name="The Broad Institute Genomics Platform"/>
            <consortium name="The Broad Institute Genome Sequencing Center for Infectious Disease"/>
            <person name="Wu L."/>
            <person name="Ma J."/>
        </authorList>
    </citation>
    <scope>NUCLEOTIDE SEQUENCE [LARGE SCALE GENOMIC DNA]</scope>
    <source>
        <strain evidence="3">DFY41</strain>
    </source>
</reference>
<protein>
    <submittedName>
        <fullName evidence="2">TfoX/Sxy family protein</fullName>
    </submittedName>
</protein>
<dbReference type="SUPFAM" id="SSF159894">
    <property type="entry name" value="YgaC/TfoX-N like"/>
    <property type="match status" value="1"/>
</dbReference>